<accession>H5TIA7</accession>
<dbReference type="PANTHER" id="PTHR30121:SF6">
    <property type="entry name" value="SLR6007 PROTEIN"/>
    <property type="match status" value="1"/>
</dbReference>
<evidence type="ECO:0000313" key="2">
    <source>
        <dbReference type="Proteomes" id="UP000005038"/>
    </source>
</evidence>
<reference evidence="1" key="1">
    <citation type="submission" date="2012-02" db="EMBL/GenBank/DDBJ databases">
        <title>Whole genome shotgun sequence of Gordonia otitidis NBRC 100426.</title>
        <authorList>
            <person name="Yoshida I."/>
            <person name="Hosoyama A."/>
            <person name="Tsuchikane K."/>
            <person name="Katsumata H."/>
            <person name="Yamazaki S."/>
            <person name="Fujita N."/>
        </authorList>
    </citation>
    <scope>NUCLEOTIDE SEQUENCE [LARGE SCALE GENOMIC DNA]</scope>
    <source>
        <strain evidence="1">NBRC 100426</strain>
    </source>
</reference>
<dbReference type="Proteomes" id="UP000005038">
    <property type="component" value="Unassembled WGS sequence"/>
</dbReference>
<dbReference type="InterPro" id="IPR051162">
    <property type="entry name" value="T4SS_component"/>
</dbReference>
<dbReference type="SUPFAM" id="SSF52540">
    <property type="entry name" value="P-loop containing nucleoside triphosphate hydrolases"/>
    <property type="match status" value="1"/>
</dbReference>
<comment type="caution">
    <text evidence="1">The sequence shown here is derived from an EMBL/GenBank/DDBJ whole genome shotgun (WGS) entry which is preliminary data.</text>
</comment>
<dbReference type="OrthoDB" id="3885223at2"/>
<sequence>MSILFIVIVLLLLMVGGAAAVFMIRTRKAPKTESSSGTAERKRKANSRRLGYRYMEDSPAFFFIKDRGVWTGVRLDTTTDEFQSMAEQESAVDSNLEPMQALLDYFAAQSGKREASVPCHEIVRNMPPDTSDWSTRYDASHWDPTALFSGLVSDKVEPHIRDAAPVRARYLLIRIGEQKGEVGIDPADRILDADDELCNELFTVQELNSFRNQAAEVLARLADYGTPMDRSDLAWLIRKTLAGTHPVDTTTDYSRTRFARNTWFDELVFFNGENLKQQAAVRIPSPDADDDDDGVSGSCYTAALTVSTAESRIPFDYWNAWGRVLRRLPNPPEISWRYRLVSERLWKRMLDDATKTIADEVNDRNKNGGEAAVNNPRFAEIAAESAEVREQMALRPQPGMIGQLRIIISAPTLKELARREQEVKDVMKNFVKLERRKNLQYALLEEQLPGDFDTARMGSRVLAKDFRDGGGVDVGTRYTDLEILSMARLDSAPTVGDGIEIENATGQELGWYGHVIGYAAENGAIVHFDPFVPMARNGGAGTAIIGATGGGKSTLALCLFFWLSESGVQTVVLDPKNDFEKFVHYIAFGPQVLEDGFAEAAAAGTLGLPDSPFQPINRQFWDDTKVVSLTTGKSGSMEPWLLTDDFEEGEALARQQIDHLFSDLSPQDPRRNSIELAFTKLRETYKQGVADDPNYPLPRLSQLADQIADDIEYYSGVLDKHAEKIDAKQARDQLITLRKRLERAETQPYARLLFGHSDVDEGSMIRGFTHRRTVITMIGFNPPKSQEEAAVNESARAASAAMFTVLWQVERVFSAAGISISPHRRKKDTRPRALFVDEAYMITAFAAGASLLNRALRQGRSLYFAVIIISQQAKDINRIEEAQSSGDEADKNQFSTVFVFQQKGNAEAQAALKLLRSSTSLDDEDSAMLSHRLLKQRAGGSLSTGVCVMKDADERVATAHIDSLFDELFRACQTNATQRATAQSHPISSDPREWTLNPAVRDRTQFTAVIGGLDDAESEIATRMGFEYGEFDDLAQPA</sequence>
<dbReference type="PANTHER" id="PTHR30121">
    <property type="entry name" value="UNCHARACTERIZED PROTEIN YJGR-RELATED"/>
    <property type="match status" value="1"/>
</dbReference>
<gene>
    <name evidence="1" type="ORF">GOOTI_051_00060</name>
</gene>
<evidence type="ECO:0000313" key="1">
    <source>
        <dbReference type="EMBL" id="GAB33215.1"/>
    </source>
</evidence>
<dbReference type="EMBL" id="BAFB01000051">
    <property type="protein sequence ID" value="GAB33215.1"/>
    <property type="molecule type" value="Genomic_DNA"/>
</dbReference>
<dbReference type="Gene3D" id="3.40.50.300">
    <property type="entry name" value="P-loop containing nucleotide triphosphate hydrolases"/>
    <property type="match status" value="2"/>
</dbReference>
<dbReference type="InterPro" id="IPR027417">
    <property type="entry name" value="P-loop_NTPase"/>
</dbReference>
<dbReference type="Pfam" id="PF12846">
    <property type="entry name" value="AAA_10"/>
    <property type="match status" value="2"/>
</dbReference>
<dbReference type="AlphaFoldDB" id="H5TIA7"/>
<name>H5TIA7_GORO1</name>
<dbReference type="RefSeq" id="WP_007237474.1">
    <property type="nucleotide sequence ID" value="NZ_BAFB01000051.1"/>
</dbReference>
<dbReference type="STRING" id="1108044.GOOTI_051_00060"/>
<organism evidence="1 2">
    <name type="scientific">Gordonia otitidis (strain DSM 44809 / CCUG 52243 / JCM 12355 / NBRC 100426 / IFM 10032)</name>
    <dbReference type="NCBI Taxonomy" id="1108044"/>
    <lineage>
        <taxon>Bacteria</taxon>
        <taxon>Bacillati</taxon>
        <taxon>Actinomycetota</taxon>
        <taxon>Actinomycetes</taxon>
        <taxon>Mycobacteriales</taxon>
        <taxon>Gordoniaceae</taxon>
        <taxon>Gordonia</taxon>
    </lineage>
</organism>
<protein>
    <submittedName>
        <fullName evidence="1">Uncharacterized protein</fullName>
    </submittedName>
</protein>
<keyword evidence="2" id="KW-1185">Reference proteome</keyword>
<proteinExistence type="predicted"/>